<protein>
    <recommendedName>
        <fullName evidence="1">[RNA-polymerase]-subunit kinase</fullName>
        <ecNumber evidence="1">2.7.11.23</ecNumber>
    </recommendedName>
</protein>
<feature type="compositionally biased region" description="Basic and acidic residues" evidence="7">
    <location>
        <begin position="396"/>
        <end position="407"/>
    </location>
</feature>
<dbReference type="PANTHER" id="PTHR24056">
    <property type="entry name" value="CELL DIVISION PROTEIN KINASE"/>
    <property type="match status" value="1"/>
</dbReference>
<dbReference type="FunFam" id="3.30.200.20:FF:000021">
    <property type="entry name" value="probable serine/threonine-protein kinase At1g54610"/>
    <property type="match status" value="1"/>
</dbReference>
<dbReference type="SUPFAM" id="SSF56112">
    <property type="entry name" value="Protein kinase-like (PK-like)"/>
    <property type="match status" value="1"/>
</dbReference>
<evidence type="ECO:0000256" key="3">
    <source>
        <dbReference type="ARBA" id="ARBA00022741"/>
    </source>
</evidence>
<dbReference type="GO" id="GO:0032968">
    <property type="term" value="P:positive regulation of transcription elongation by RNA polymerase II"/>
    <property type="evidence" value="ECO:0007669"/>
    <property type="project" value="TreeGrafter"/>
</dbReference>
<dbReference type="OrthoDB" id="1732493at2759"/>
<dbReference type="GO" id="GO:0000307">
    <property type="term" value="C:cyclin-dependent protein kinase holoenzyme complex"/>
    <property type="evidence" value="ECO:0007669"/>
    <property type="project" value="TreeGrafter"/>
</dbReference>
<sequence>MSPSRSRSLLHLPLLFGRRRRRRGDNSSKSSSNGMGCAQGKPSRGSPARSDGPRGLDRLMRDNAYRPASTGAASRLSDPYPVAERQRPLAAGKEEPAHARRSAAGSTGAERKATPGDDDETAAHQQLTPTSTPPLPPRREDELVDGWPTWLLDNVPREALEGIVPKSADAYDKIEKAPTSSLEWPSKQASLNKLMTMARVNAWVQVGQGTYSNVYKARERGTGRIVALKKVRFDTSESESVRFMAREMRILQRLDHPNVIRLEGIATSRMHRSIYLVFDFMYSDLTRIIARPEQRLTQPQVEQLFKIFSLCGSPPDDYWRKMKLSATFRPPKAYKPTMAERCRDMPPSALSLLTTLLALDPAARGTAAQALQSDFFSTPPLPCDIASLPVVYKEEVVDPSTSHDGRKPKLRQRSHRRKDGRPKAEEQPAEEPKINSGSTDHEVDRVTDSAKSGRESESAAVAIASSSSVQESQEDTIVNASSSTAPKQFSVSPVQLLPQPQEASPATTQDQPPQRASSHHHSGSDEDLVGHQPLLSLDNDQVDGPSGSGSVIVLDRSPEIRPASMTDYEAAVAALRGSGELPSKQYILVDHV</sequence>
<gene>
    <name evidence="9" type="ORF">EJB05_42013</name>
</gene>
<keyword evidence="3 6" id="KW-0547">Nucleotide-binding</keyword>
<dbReference type="EMBL" id="RWGY01000039">
    <property type="protein sequence ID" value="TVU08604.1"/>
    <property type="molecule type" value="Genomic_DNA"/>
</dbReference>
<dbReference type="InterPro" id="IPR011009">
    <property type="entry name" value="Kinase-like_dom_sf"/>
</dbReference>
<accession>A0A5J9TB74</accession>
<dbReference type="InterPro" id="IPR017441">
    <property type="entry name" value="Protein_kinase_ATP_BS"/>
</dbReference>
<keyword evidence="2" id="KW-0597">Phosphoprotein</keyword>
<comment type="catalytic activity">
    <reaction evidence="5">
        <text>[DNA-directed RNA polymerase] + ATP = phospho-[DNA-directed RNA polymerase] + ADP + H(+)</text>
        <dbReference type="Rhea" id="RHEA:10216"/>
        <dbReference type="Rhea" id="RHEA-COMP:11321"/>
        <dbReference type="Rhea" id="RHEA-COMP:11322"/>
        <dbReference type="ChEBI" id="CHEBI:15378"/>
        <dbReference type="ChEBI" id="CHEBI:30616"/>
        <dbReference type="ChEBI" id="CHEBI:43176"/>
        <dbReference type="ChEBI" id="CHEBI:68546"/>
        <dbReference type="ChEBI" id="CHEBI:456216"/>
        <dbReference type="EC" id="2.7.11.23"/>
    </reaction>
</comment>
<evidence type="ECO:0000313" key="10">
    <source>
        <dbReference type="Proteomes" id="UP000324897"/>
    </source>
</evidence>
<evidence type="ECO:0000256" key="5">
    <source>
        <dbReference type="ARBA" id="ARBA00049280"/>
    </source>
</evidence>
<proteinExistence type="predicted"/>
<organism evidence="9 10">
    <name type="scientific">Eragrostis curvula</name>
    <name type="common">weeping love grass</name>
    <dbReference type="NCBI Taxonomy" id="38414"/>
    <lineage>
        <taxon>Eukaryota</taxon>
        <taxon>Viridiplantae</taxon>
        <taxon>Streptophyta</taxon>
        <taxon>Embryophyta</taxon>
        <taxon>Tracheophyta</taxon>
        <taxon>Spermatophyta</taxon>
        <taxon>Magnoliopsida</taxon>
        <taxon>Liliopsida</taxon>
        <taxon>Poales</taxon>
        <taxon>Poaceae</taxon>
        <taxon>PACMAD clade</taxon>
        <taxon>Chloridoideae</taxon>
        <taxon>Eragrostideae</taxon>
        <taxon>Eragrostidinae</taxon>
        <taxon>Eragrostis</taxon>
    </lineage>
</organism>
<feature type="compositionally biased region" description="Low complexity" evidence="7">
    <location>
        <begin position="1"/>
        <end position="16"/>
    </location>
</feature>
<feature type="compositionally biased region" description="Basic residues" evidence="7">
    <location>
        <begin position="408"/>
        <end position="420"/>
    </location>
</feature>
<name>A0A5J9TB74_9POAL</name>
<dbReference type="PANTHER" id="PTHR24056:SF221">
    <property type="entry name" value="OS02G0304500 PROTEIN"/>
    <property type="match status" value="1"/>
</dbReference>
<comment type="caution">
    <text evidence="9">The sequence shown here is derived from an EMBL/GenBank/DDBJ whole genome shotgun (WGS) entry which is preliminary data.</text>
</comment>
<dbReference type="InterPro" id="IPR050108">
    <property type="entry name" value="CDK"/>
</dbReference>
<feature type="domain" description="Protein kinase" evidence="8">
    <location>
        <begin position="200"/>
        <end position="469"/>
    </location>
</feature>
<dbReference type="AlphaFoldDB" id="A0A5J9TB74"/>
<dbReference type="Proteomes" id="UP000324897">
    <property type="component" value="Chromosome 3"/>
</dbReference>
<dbReference type="InterPro" id="IPR000719">
    <property type="entry name" value="Prot_kinase_dom"/>
</dbReference>
<keyword evidence="4 6" id="KW-0067">ATP-binding</keyword>
<feature type="binding site" evidence="6">
    <location>
        <position position="229"/>
    </location>
    <ligand>
        <name>ATP</name>
        <dbReference type="ChEBI" id="CHEBI:30616"/>
    </ligand>
</feature>
<feature type="compositionally biased region" description="Polar residues" evidence="7">
    <location>
        <begin position="501"/>
        <end position="516"/>
    </location>
</feature>
<dbReference type="PROSITE" id="PS00107">
    <property type="entry name" value="PROTEIN_KINASE_ATP"/>
    <property type="match status" value="1"/>
</dbReference>
<dbReference type="Gramene" id="TVU08604">
    <property type="protein sequence ID" value="TVU08604"/>
    <property type="gene ID" value="EJB05_42013"/>
</dbReference>
<keyword evidence="10" id="KW-1185">Reference proteome</keyword>
<evidence type="ECO:0000256" key="7">
    <source>
        <dbReference type="SAM" id="MobiDB-lite"/>
    </source>
</evidence>
<dbReference type="GO" id="GO:0005634">
    <property type="term" value="C:nucleus"/>
    <property type="evidence" value="ECO:0007669"/>
    <property type="project" value="TreeGrafter"/>
</dbReference>
<feature type="compositionally biased region" description="Basic and acidic residues" evidence="7">
    <location>
        <begin position="84"/>
        <end position="98"/>
    </location>
</feature>
<feature type="compositionally biased region" description="Polar residues" evidence="7">
    <location>
        <begin position="475"/>
        <end position="493"/>
    </location>
</feature>
<evidence type="ECO:0000256" key="2">
    <source>
        <dbReference type="ARBA" id="ARBA00022553"/>
    </source>
</evidence>
<feature type="compositionally biased region" description="Low complexity" evidence="7">
    <location>
        <begin position="458"/>
        <end position="471"/>
    </location>
</feature>
<dbReference type="Gene3D" id="3.30.200.20">
    <property type="entry name" value="Phosphorylase Kinase, domain 1"/>
    <property type="match status" value="1"/>
</dbReference>
<feature type="compositionally biased region" description="Basic and acidic residues" evidence="7">
    <location>
        <begin position="51"/>
        <end position="64"/>
    </location>
</feature>
<feature type="compositionally biased region" description="Basic and acidic residues" evidence="7">
    <location>
        <begin position="421"/>
        <end position="457"/>
    </location>
</feature>
<evidence type="ECO:0000259" key="8">
    <source>
        <dbReference type="PROSITE" id="PS50011"/>
    </source>
</evidence>
<dbReference type="SMART" id="SM00220">
    <property type="entry name" value="S_TKc"/>
    <property type="match status" value="1"/>
</dbReference>
<dbReference type="GO" id="GO:0005524">
    <property type="term" value="F:ATP binding"/>
    <property type="evidence" value="ECO:0007669"/>
    <property type="project" value="UniProtKB-UniRule"/>
</dbReference>
<dbReference type="Pfam" id="PF00069">
    <property type="entry name" value="Pkinase"/>
    <property type="match status" value="1"/>
</dbReference>
<dbReference type="PROSITE" id="PS50011">
    <property type="entry name" value="PROTEIN_KINASE_DOM"/>
    <property type="match status" value="1"/>
</dbReference>
<evidence type="ECO:0000256" key="1">
    <source>
        <dbReference type="ARBA" id="ARBA00012409"/>
    </source>
</evidence>
<dbReference type="Gene3D" id="1.10.510.10">
    <property type="entry name" value="Transferase(Phosphotransferase) domain 1"/>
    <property type="match status" value="1"/>
</dbReference>
<feature type="non-terminal residue" evidence="9">
    <location>
        <position position="1"/>
    </location>
</feature>
<evidence type="ECO:0000256" key="4">
    <source>
        <dbReference type="ARBA" id="ARBA00022840"/>
    </source>
</evidence>
<feature type="region of interest" description="Disordered" evidence="7">
    <location>
        <begin position="396"/>
        <end position="559"/>
    </location>
</feature>
<evidence type="ECO:0000313" key="9">
    <source>
        <dbReference type="EMBL" id="TVU08604.1"/>
    </source>
</evidence>
<dbReference type="GO" id="GO:0008353">
    <property type="term" value="F:RNA polymerase II CTD heptapeptide repeat kinase activity"/>
    <property type="evidence" value="ECO:0007669"/>
    <property type="project" value="UniProtKB-EC"/>
</dbReference>
<reference evidence="9 10" key="1">
    <citation type="journal article" date="2019" name="Sci. Rep.">
        <title>A high-quality genome of Eragrostis curvula grass provides insights into Poaceae evolution and supports new strategies to enhance forage quality.</title>
        <authorList>
            <person name="Carballo J."/>
            <person name="Santos B.A.C.M."/>
            <person name="Zappacosta D."/>
            <person name="Garbus I."/>
            <person name="Selva J.P."/>
            <person name="Gallo C.A."/>
            <person name="Diaz A."/>
            <person name="Albertini E."/>
            <person name="Caccamo M."/>
            <person name="Echenique V."/>
        </authorList>
    </citation>
    <scope>NUCLEOTIDE SEQUENCE [LARGE SCALE GENOMIC DNA]</scope>
    <source>
        <strain evidence="10">cv. Victoria</strain>
        <tissue evidence="9">Leaf</tissue>
    </source>
</reference>
<evidence type="ECO:0000256" key="6">
    <source>
        <dbReference type="PROSITE-ProRule" id="PRU10141"/>
    </source>
</evidence>
<dbReference type="EC" id="2.7.11.23" evidence="1"/>
<feature type="region of interest" description="Disordered" evidence="7">
    <location>
        <begin position="1"/>
        <end position="142"/>
    </location>
</feature>